<comment type="similarity">
    <text evidence="1">Belongs to the peptidase S66 family.</text>
</comment>
<proteinExistence type="inferred from homology"/>
<keyword evidence="10" id="KW-1185">Reference proteome</keyword>
<accession>A0ABR9HE16</accession>
<gene>
    <name evidence="9" type="ORF">H4W79_001493</name>
</gene>
<keyword evidence="2 9" id="KW-0121">Carboxypeptidase</keyword>
<evidence type="ECO:0000313" key="9">
    <source>
        <dbReference type="EMBL" id="MBE1457279.1"/>
    </source>
</evidence>
<feature type="region of interest" description="Disordered" evidence="6">
    <location>
        <begin position="1"/>
        <end position="44"/>
    </location>
</feature>
<evidence type="ECO:0000313" key="10">
    <source>
        <dbReference type="Proteomes" id="UP000598217"/>
    </source>
</evidence>
<keyword evidence="3" id="KW-0645">Protease</keyword>
<dbReference type="InterPro" id="IPR040449">
    <property type="entry name" value="Peptidase_S66_N"/>
</dbReference>
<dbReference type="EMBL" id="JADBDY010000001">
    <property type="protein sequence ID" value="MBE1457279.1"/>
    <property type="molecule type" value="Genomic_DNA"/>
</dbReference>
<sequence>MGESVAEALDGPGGAQEPAGGRRPGSGGDPGPRTVRALTRPPRLREGDRVRLVAPCSPVPAPQLDAAAEVLRSWGLEVELAPHVRDRHPLLPYLAGADRDRAADLQEAWCDPDVRAVFCARGGDGAHRMLDLLDFDAMRRAAPKALVGFSDITALHEAFAVELGMATVHGPVVGTRYFVGDAAAQHELHTTLFTPERRTVLTSPGAHALVPGRAEGVTFGGNLSLLNDGLATPHSRLSAAGGILVLEDVNEDAARIDRMLTHLLRTGWMDGVAGIALGTWTDCPPGPEAVSDLMRDRLAPLGVPVLAGLDFGHCAAQLTVPLGVPAVLDTGEGTLALAVPGLD</sequence>
<feature type="domain" description="LD-carboxypeptidase N-terminal" evidence="7">
    <location>
        <begin position="50"/>
        <end position="170"/>
    </location>
</feature>
<dbReference type="EC" id="3.4.17.13" evidence="9"/>
<dbReference type="InterPro" id="IPR027461">
    <property type="entry name" value="Carboxypeptidase_A_C_sf"/>
</dbReference>
<evidence type="ECO:0000259" key="8">
    <source>
        <dbReference type="Pfam" id="PF17676"/>
    </source>
</evidence>
<keyword evidence="5" id="KW-0720">Serine protease</keyword>
<organism evidence="9 10">
    <name type="scientific">Nocardiopsis terrae</name>
    <dbReference type="NCBI Taxonomy" id="372655"/>
    <lineage>
        <taxon>Bacteria</taxon>
        <taxon>Bacillati</taxon>
        <taxon>Actinomycetota</taxon>
        <taxon>Actinomycetes</taxon>
        <taxon>Streptosporangiales</taxon>
        <taxon>Nocardiopsidaceae</taxon>
        <taxon>Nocardiopsis</taxon>
    </lineage>
</organism>
<comment type="caution">
    <text evidence="9">The sequence shown here is derived from an EMBL/GenBank/DDBJ whole genome shotgun (WGS) entry which is preliminary data.</text>
</comment>
<dbReference type="InterPro" id="IPR040921">
    <property type="entry name" value="Peptidase_S66C"/>
</dbReference>
<dbReference type="PANTHER" id="PTHR30237">
    <property type="entry name" value="MURAMOYLTETRAPEPTIDE CARBOXYPEPTIDASE"/>
    <property type="match status" value="1"/>
</dbReference>
<dbReference type="CDD" id="cd07025">
    <property type="entry name" value="Peptidase_S66"/>
    <property type="match status" value="1"/>
</dbReference>
<evidence type="ECO:0000256" key="2">
    <source>
        <dbReference type="ARBA" id="ARBA00022645"/>
    </source>
</evidence>
<feature type="domain" description="LD-carboxypeptidase C-terminal" evidence="8">
    <location>
        <begin position="215"/>
        <end position="327"/>
    </location>
</feature>
<reference evidence="9 10" key="1">
    <citation type="submission" date="2020-10" db="EMBL/GenBank/DDBJ databases">
        <title>Sequencing the genomes of 1000 actinobacteria strains.</title>
        <authorList>
            <person name="Klenk H.-P."/>
        </authorList>
    </citation>
    <scope>NUCLEOTIDE SEQUENCE [LARGE SCALE GENOMIC DNA]</scope>
    <source>
        <strain evidence="9 10">DSM 45157</strain>
    </source>
</reference>
<evidence type="ECO:0000256" key="4">
    <source>
        <dbReference type="ARBA" id="ARBA00022801"/>
    </source>
</evidence>
<evidence type="ECO:0000256" key="3">
    <source>
        <dbReference type="ARBA" id="ARBA00022670"/>
    </source>
</evidence>
<dbReference type="Pfam" id="PF02016">
    <property type="entry name" value="Peptidase_S66"/>
    <property type="match status" value="1"/>
</dbReference>
<evidence type="ECO:0000256" key="5">
    <source>
        <dbReference type="ARBA" id="ARBA00022825"/>
    </source>
</evidence>
<dbReference type="Gene3D" id="3.50.30.60">
    <property type="entry name" value="LD-carboxypeptidase A C-terminal domain-like"/>
    <property type="match status" value="1"/>
</dbReference>
<dbReference type="InterPro" id="IPR027478">
    <property type="entry name" value="LdcA_N"/>
</dbReference>
<dbReference type="SUPFAM" id="SSF52317">
    <property type="entry name" value="Class I glutamine amidotransferase-like"/>
    <property type="match status" value="1"/>
</dbReference>
<evidence type="ECO:0000256" key="6">
    <source>
        <dbReference type="SAM" id="MobiDB-lite"/>
    </source>
</evidence>
<evidence type="ECO:0000259" key="7">
    <source>
        <dbReference type="Pfam" id="PF02016"/>
    </source>
</evidence>
<evidence type="ECO:0000256" key="1">
    <source>
        <dbReference type="ARBA" id="ARBA00010233"/>
    </source>
</evidence>
<dbReference type="RefSeq" id="WP_373295670.1">
    <property type="nucleotide sequence ID" value="NZ_BMXJ01000006.1"/>
</dbReference>
<dbReference type="InterPro" id="IPR003507">
    <property type="entry name" value="S66_fam"/>
</dbReference>
<keyword evidence="4 9" id="KW-0378">Hydrolase</keyword>
<dbReference type="PANTHER" id="PTHR30237:SF2">
    <property type="entry name" value="MUREIN TETRAPEPTIDE CARBOXYPEPTIDASE"/>
    <property type="match status" value="1"/>
</dbReference>
<dbReference type="SUPFAM" id="SSF141986">
    <property type="entry name" value="LD-carboxypeptidase A C-terminal domain-like"/>
    <property type="match status" value="1"/>
</dbReference>
<dbReference type="GO" id="GO:0106415">
    <property type="term" value="F:muramoyltetrapeptide carboxypeptidase activity"/>
    <property type="evidence" value="ECO:0007669"/>
    <property type="project" value="UniProtKB-EC"/>
</dbReference>
<dbReference type="Gene3D" id="3.40.50.10740">
    <property type="entry name" value="Class I glutamine amidotransferase-like"/>
    <property type="match status" value="1"/>
</dbReference>
<protein>
    <submittedName>
        <fullName evidence="9">Muramoyltetrapeptide carboxypeptidase</fullName>
        <ecNumber evidence="9">3.4.17.13</ecNumber>
    </submittedName>
</protein>
<dbReference type="InterPro" id="IPR029062">
    <property type="entry name" value="Class_I_gatase-like"/>
</dbReference>
<dbReference type="Proteomes" id="UP000598217">
    <property type="component" value="Unassembled WGS sequence"/>
</dbReference>
<dbReference type="PIRSF" id="PIRSF028757">
    <property type="entry name" value="LD-carboxypeptidase"/>
    <property type="match status" value="1"/>
</dbReference>
<dbReference type="Pfam" id="PF17676">
    <property type="entry name" value="Peptidase_S66C"/>
    <property type="match status" value="1"/>
</dbReference>
<name>A0ABR9HE16_9ACTN</name>